<feature type="signal peptide" evidence="1">
    <location>
        <begin position="1"/>
        <end position="23"/>
    </location>
</feature>
<gene>
    <name evidence="2" type="ORF">CLH62_06610</name>
</gene>
<evidence type="ECO:0000313" key="2">
    <source>
        <dbReference type="EMBL" id="PHQ27239.1"/>
    </source>
</evidence>
<dbReference type="AlphaFoldDB" id="A0A2G1VL67"/>
<organism evidence="2 3">
    <name type="scientific">Marinobacter guineae</name>
    <dbReference type="NCBI Taxonomy" id="432303"/>
    <lineage>
        <taxon>Bacteria</taxon>
        <taxon>Pseudomonadati</taxon>
        <taxon>Pseudomonadota</taxon>
        <taxon>Gammaproteobacteria</taxon>
        <taxon>Pseudomonadales</taxon>
        <taxon>Marinobacteraceae</taxon>
        <taxon>Marinobacter</taxon>
    </lineage>
</organism>
<feature type="chain" id="PRO_5013881451" description="Outer membrane lipoprotein-sorting protein" evidence="1">
    <location>
        <begin position="24"/>
        <end position="237"/>
    </location>
</feature>
<proteinExistence type="predicted"/>
<dbReference type="Proteomes" id="UP000229044">
    <property type="component" value="Unassembled WGS sequence"/>
</dbReference>
<comment type="caution">
    <text evidence="2">The sequence shown here is derived from an EMBL/GenBank/DDBJ whole genome shotgun (WGS) entry which is preliminary data.</text>
</comment>
<dbReference type="EMBL" id="NTFI01000001">
    <property type="protein sequence ID" value="PHQ27239.1"/>
    <property type="molecule type" value="Genomic_DNA"/>
</dbReference>
<sequence>MDYRATLLLVAALIGLAPPVSLAQEAIAMLKDRELQESLTREASVSGRVVAGVLSADASADDSLFLFSSPARASGDVCVRVISRDGLYWSENTFRWPSNSQSEVVRLQYQSRYDLNNYHKLDLAVLGYEGDCSEVRDGPVLIALRGKDHALPESLDILVNSGRSDTFAVLTNLSAGPRTVACRPITDGRRTGYDTICRVPVADSESENLVVKILRRRFDRMLSPTELVLRLPNEPGR</sequence>
<accession>A0A2G1VL67</accession>
<evidence type="ECO:0000256" key="1">
    <source>
        <dbReference type="SAM" id="SignalP"/>
    </source>
</evidence>
<dbReference type="OrthoDB" id="6359379at2"/>
<keyword evidence="3" id="KW-1185">Reference proteome</keyword>
<name>A0A2G1VL67_9GAMM</name>
<dbReference type="RefSeq" id="WP_099617307.1">
    <property type="nucleotide sequence ID" value="NZ_KZ319339.1"/>
</dbReference>
<protein>
    <recommendedName>
        <fullName evidence="4">Outer membrane lipoprotein-sorting protein</fullName>
    </recommendedName>
</protein>
<reference evidence="2 3" key="1">
    <citation type="submission" date="2017-09" db="EMBL/GenBank/DDBJ databases">
        <title>The draft genome sequences of Marinobacter guineae M3B.</title>
        <authorList>
            <person name="Cao J."/>
        </authorList>
    </citation>
    <scope>NUCLEOTIDE SEQUENCE [LARGE SCALE GENOMIC DNA]</scope>
    <source>
        <strain evidence="2 3">M3B</strain>
    </source>
</reference>
<evidence type="ECO:0008006" key="4">
    <source>
        <dbReference type="Google" id="ProtNLM"/>
    </source>
</evidence>
<evidence type="ECO:0000313" key="3">
    <source>
        <dbReference type="Proteomes" id="UP000229044"/>
    </source>
</evidence>
<keyword evidence="1" id="KW-0732">Signal</keyword>